<dbReference type="Proteomes" id="UP000236291">
    <property type="component" value="Unassembled WGS sequence"/>
</dbReference>
<gene>
    <name evidence="2" type="ORF">L195_g013625</name>
</gene>
<keyword evidence="1" id="KW-1133">Transmembrane helix</keyword>
<reference evidence="2 3" key="1">
    <citation type="journal article" date="2014" name="Am. J. Bot.">
        <title>Genome assembly and annotation for red clover (Trifolium pratense; Fabaceae).</title>
        <authorList>
            <person name="Istvanek J."/>
            <person name="Jaros M."/>
            <person name="Krenek A."/>
            <person name="Repkova J."/>
        </authorList>
    </citation>
    <scope>NUCLEOTIDE SEQUENCE [LARGE SCALE GENOMIC DNA]</scope>
    <source>
        <strain evidence="3">cv. Tatra</strain>
        <tissue evidence="2">Young leaves</tissue>
    </source>
</reference>
<reference evidence="2 3" key="2">
    <citation type="journal article" date="2017" name="Front. Plant Sci.">
        <title>Gene Classification and Mining of Molecular Markers Useful in Red Clover (Trifolium pratense) Breeding.</title>
        <authorList>
            <person name="Istvanek J."/>
            <person name="Dluhosova J."/>
            <person name="Dluhos P."/>
            <person name="Patkova L."/>
            <person name="Nedelnik J."/>
            <person name="Repkova J."/>
        </authorList>
    </citation>
    <scope>NUCLEOTIDE SEQUENCE [LARGE SCALE GENOMIC DNA]</scope>
    <source>
        <strain evidence="3">cv. Tatra</strain>
        <tissue evidence="2">Young leaves</tissue>
    </source>
</reference>
<comment type="caution">
    <text evidence="2">The sequence shown here is derived from an EMBL/GenBank/DDBJ whole genome shotgun (WGS) entry which is preliminary data.</text>
</comment>
<proteinExistence type="predicted"/>
<keyword evidence="1" id="KW-0812">Transmembrane</keyword>
<protein>
    <recommendedName>
        <fullName evidence="4">Transmembrane protein</fullName>
    </recommendedName>
</protein>
<name>A0A2K3PNM5_TRIPR</name>
<organism evidence="2 3">
    <name type="scientific">Trifolium pratense</name>
    <name type="common">Red clover</name>
    <dbReference type="NCBI Taxonomy" id="57577"/>
    <lineage>
        <taxon>Eukaryota</taxon>
        <taxon>Viridiplantae</taxon>
        <taxon>Streptophyta</taxon>
        <taxon>Embryophyta</taxon>
        <taxon>Tracheophyta</taxon>
        <taxon>Spermatophyta</taxon>
        <taxon>Magnoliopsida</taxon>
        <taxon>eudicotyledons</taxon>
        <taxon>Gunneridae</taxon>
        <taxon>Pentapetalae</taxon>
        <taxon>rosids</taxon>
        <taxon>fabids</taxon>
        <taxon>Fabales</taxon>
        <taxon>Fabaceae</taxon>
        <taxon>Papilionoideae</taxon>
        <taxon>50 kb inversion clade</taxon>
        <taxon>NPAAA clade</taxon>
        <taxon>Hologalegina</taxon>
        <taxon>IRL clade</taxon>
        <taxon>Trifolieae</taxon>
        <taxon>Trifolium</taxon>
    </lineage>
</organism>
<evidence type="ECO:0008006" key="4">
    <source>
        <dbReference type="Google" id="ProtNLM"/>
    </source>
</evidence>
<evidence type="ECO:0000313" key="3">
    <source>
        <dbReference type="Proteomes" id="UP000236291"/>
    </source>
</evidence>
<evidence type="ECO:0000256" key="1">
    <source>
        <dbReference type="SAM" id="Phobius"/>
    </source>
</evidence>
<accession>A0A2K3PNM5</accession>
<feature type="transmembrane region" description="Helical" evidence="1">
    <location>
        <begin position="27"/>
        <end position="51"/>
    </location>
</feature>
<keyword evidence="1" id="KW-0472">Membrane</keyword>
<dbReference type="EMBL" id="ASHM01008898">
    <property type="protein sequence ID" value="PNY16896.1"/>
    <property type="molecule type" value="Genomic_DNA"/>
</dbReference>
<evidence type="ECO:0000313" key="2">
    <source>
        <dbReference type="EMBL" id="PNY16896.1"/>
    </source>
</evidence>
<dbReference type="AlphaFoldDB" id="A0A2K3PNM5"/>
<sequence>MAPPPPPPLAPKHNSLLNSKLEEDTQFVFLLINPNIFSLVLFTACVLARVINNNVVESLNSTLDTLQLSMSIGSDDDDDDDDDGD</sequence>